<protein>
    <submittedName>
        <fullName evidence="12">Uncharacterized protein LOC114249888</fullName>
    </submittedName>
</protein>
<evidence type="ECO:0000256" key="8">
    <source>
        <dbReference type="PROSITE-ProRule" id="PRU00855"/>
    </source>
</evidence>
<feature type="domain" description="Nanos-type" evidence="10">
    <location>
        <begin position="227"/>
        <end position="284"/>
    </location>
</feature>
<gene>
    <name evidence="12" type="primary">LOC114249888</name>
</gene>
<evidence type="ECO:0000256" key="5">
    <source>
        <dbReference type="ARBA" id="ARBA00022833"/>
    </source>
</evidence>
<keyword evidence="2" id="KW-0963">Cytoplasm</keyword>
<name>A0A6J2KBS2_BOMMA</name>
<evidence type="ECO:0000256" key="3">
    <source>
        <dbReference type="ARBA" id="ARBA00022723"/>
    </source>
</evidence>
<keyword evidence="4 8" id="KW-0863">Zinc-finger</keyword>
<comment type="similarity">
    <text evidence="8">Belongs to the nanos family.</text>
</comment>
<dbReference type="GO" id="GO:0003723">
    <property type="term" value="F:RNA binding"/>
    <property type="evidence" value="ECO:0007669"/>
    <property type="project" value="UniProtKB-UniRule"/>
</dbReference>
<dbReference type="GO" id="GO:0008270">
    <property type="term" value="F:zinc ion binding"/>
    <property type="evidence" value="ECO:0007669"/>
    <property type="project" value="UniProtKB-KW"/>
</dbReference>
<dbReference type="KEGG" id="bman:114249888"/>
<dbReference type="GeneID" id="114249888"/>
<dbReference type="PANTHER" id="PTHR12887">
    <property type="entry name" value="NANOS PROTEIN"/>
    <property type="match status" value="1"/>
</dbReference>
<dbReference type="InterPro" id="IPR024161">
    <property type="entry name" value="Znf_nanos-typ"/>
</dbReference>
<proteinExistence type="inferred from homology"/>
<evidence type="ECO:0000256" key="4">
    <source>
        <dbReference type="ARBA" id="ARBA00022771"/>
    </source>
</evidence>
<evidence type="ECO:0000259" key="10">
    <source>
        <dbReference type="PROSITE" id="PS51522"/>
    </source>
</evidence>
<dbReference type="PROSITE" id="PS51522">
    <property type="entry name" value="ZF_NANOS"/>
    <property type="match status" value="1"/>
</dbReference>
<dbReference type="Proteomes" id="UP000504629">
    <property type="component" value="Unplaced"/>
</dbReference>
<evidence type="ECO:0000313" key="11">
    <source>
        <dbReference type="Proteomes" id="UP000504629"/>
    </source>
</evidence>
<evidence type="ECO:0000256" key="2">
    <source>
        <dbReference type="ARBA" id="ARBA00022490"/>
    </source>
</evidence>
<evidence type="ECO:0000256" key="1">
    <source>
        <dbReference type="ARBA" id="ARBA00004496"/>
    </source>
</evidence>
<reference evidence="12" key="1">
    <citation type="submission" date="2025-08" db="UniProtKB">
        <authorList>
            <consortium name="RefSeq"/>
        </authorList>
    </citation>
    <scope>IDENTIFICATION</scope>
    <source>
        <tissue evidence="12">Silk gland</tissue>
    </source>
</reference>
<evidence type="ECO:0000313" key="12">
    <source>
        <dbReference type="RefSeq" id="XP_028039385.1"/>
    </source>
</evidence>
<dbReference type="GO" id="GO:0005737">
    <property type="term" value="C:cytoplasm"/>
    <property type="evidence" value="ECO:0007669"/>
    <property type="project" value="UniProtKB-SubCell"/>
</dbReference>
<evidence type="ECO:0000256" key="7">
    <source>
        <dbReference type="ARBA" id="ARBA00022884"/>
    </source>
</evidence>
<dbReference type="GO" id="GO:0006417">
    <property type="term" value="P:regulation of translation"/>
    <property type="evidence" value="ECO:0007669"/>
    <property type="project" value="UniProtKB-UniRule"/>
</dbReference>
<comment type="subcellular location">
    <subcellularLocation>
        <location evidence="1">Cytoplasm</location>
    </subcellularLocation>
</comment>
<keyword evidence="11" id="KW-1185">Reference proteome</keyword>
<evidence type="ECO:0000256" key="6">
    <source>
        <dbReference type="ARBA" id="ARBA00022845"/>
    </source>
</evidence>
<accession>A0A6J2KBS2</accession>
<evidence type="ECO:0000256" key="9">
    <source>
        <dbReference type="SAM" id="MobiDB-lite"/>
    </source>
</evidence>
<dbReference type="AlphaFoldDB" id="A0A6J2KBS2"/>
<dbReference type="RefSeq" id="XP_028039385.1">
    <property type="nucleotide sequence ID" value="XM_028183584.1"/>
</dbReference>
<organism evidence="11 12">
    <name type="scientific">Bombyx mandarina</name>
    <name type="common">Wild silk moth</name>
    <name type="synonym">Wild silkworm</name>
    <dbReference type="NCBI Taxonomy" id="7092"/>
    <lineage>
        <taxon>Eukaryota</taxon>
        <taxon>Metazoa</taxon>
        <taxon>Ecdysozoa</taxon>
        <taxon>Arthropoda</taxon>
        <taxon>Hexapoda</taxon>
        <taxon>Insecta</taxon>
        <taxon>Pterygota</taxon>
        <taxon>Neoptera</taxon>
        <taxon>Endopterygota</taxon>
        <taxon>Lepidoptera</taxon>
        <taxon>Glossata</taxon>
        <taxon>Ditrysia</taxon>
        <taxon>Bombycoidea</taxon>
        <taxon>Bombycidae</taxon>
        <taxon>Bombycinae</taxon>
        <taxon>Bombyx</taxon>
    </lineage>
</organism>
<keyword evidence="7 8" id="KW-0694">RNA-binding</keyword>
<dbReference type="InterPro" id="IPR038129">
    <property type="entry name" value="Nanos_sf"/>
</dbReference>
<keyword evidence="3" id="KW-0479">Metal-binding</keyword>
<sequence length="314" mass="35614">MYPRKSLLDLNNNMLDVNNLFPTPMESDLLQTLLNPGRSPYNQSTPINSSSNDSTTPESLIDVSMKSFMKTDNETPSAVRRHRPIFGRRIMIGDAQPTFEPTHTPSFETTLDKSLSNIWKEDNDSVFSQTPPKYYNNEYNYNNSEFYELFPKESRSTIGNNLMNNRNFSMTSSDLSLNMNTYQSQFTSANSSNMRALKPFGPTQFGPLTTPQVTFESSSKFPFNTKICSFCRKNGEAPNVYGTHTVRQKIGNRSVVMCPILRRHVCNTCGETGDNAHTITYCPILRRTNNGAPLQSTTITLKNTRVKSNGRRRF</sequence>
<dbReference type="Pfam" id="PF05741">
    <property type="entry name" value="zf-nanos"/>
    <property type="match status" value="1"/>
</dbReference>
<keyword evidence="5" id="KW-0862">Zinc</keyword>
<dbReference type="InterPro" id="IPR008705">
    <property type="entry name" value="Nanos/Xcar2"/>
</dbReference>
<dbReference type="Gene3D" id="4.10.60.30">
    <property type="entry name" value="Nanos, RNA-binding domain"/>
    <property type="match status" value="1"/>
</dbReference>
<keyword evidence="6 8" id="KW-0810">Translation regulation</keyword>
<feature type="region of interest" description="Disordered" evidence="9">
    <location>
        <begin position="36"/>
        <end position="58"/>
    </location>
</feature>
<dbReference type="OrthoDB" id="5864971at2759"/>